<dbReference type="InterPro" id="IPR004273">
    <property type="entry name" value="Dynein_heavy_D6_P-loop"/>
</dbReference>
<dbReference type="GO" id="GO:0051959">
    <property type="term" value="F:dynein light intermediate chain binding"/>
    <property type="evidence" value="ECO:0007669"/>
    <property type="project" value="InterPro"/>
</dbReference>
<dbReference type="InterPro" id="IPR042219">
    <property type="entry name" value="AAA_lid_11_sf"/>
</dbReference>
<evidence type="ECO:0000313" key="4">
    <source>
        <dbReference type="EMBL" id="MPC43289.1"/>
    </source>
</evidence>
<dbReference type="Pfam" id="PF18198">
    <property type="entry name" value="AAA_lid_11"/>
    <property type="match status" value="1"/>
</dbReference>
<evidence type="ECO:0000259" key="3">
    <source>
        <dbReference type="Pfam" id="PF18199"/>
    </source>
</evidence>
<dbReference type="GO" id="GO:0045505">
    <property type="term" value="F:dynein intermediate chain binding"/>
    <property type="evidence" value="ECO:0007669"/>
    <property type="project" value="InterPro"/>
</dbReference>
<keyword evidence="5" id="KW-1185">Reference proteome</keyword>
<dbReference type="FunFam" id="1.10.8.720:FF:000001">
    <property type="entry name" value="dynein heavy chain 7, axonemal"/>
    <property type="match status" value="1"/>
</dbReference>
<dbReference type="Gene3D" id="3.40.50.300">
    <property type="entry name" value="P-loop containing nucleotide triphosphate hydrolases"/>
    <property type="match status" value="1"/>
</dbReference>
<feature type="domain" description="Dynein heavy chain AAA lid" evidence="2">
    <location>
        <begin position="267"/>
        <end position="406"/>
    </location>
</feature>
<dbReference type="OrthoDB" id="447173at2759"/>
<gene>
    <name evidence="4" type="primary">DNAH7_1</name>
    <name evidence="4" type="ORF">E2C01_036933</name>
</gene>
<dbReference type="GO" id="GO:0008569">
    <property type="term" value="F:minus-end-directed microtubule motor activity"/>
    <property type="evidence" value="ECO:0007669"/>
    <property type="project" value="InterPro"/>
</dbReference>
<dbReference type="Pfam" id="PF18199">
    <property type="entry name" value="Dynein_C"/>
    <property type="match status" value="1"/>
</dbReference>
<dbReference type="InterPro" id="IPR043160">
    <property type="entry name" value="Dynein_C_barrel"/>
</dbReference>
<protein>
    <submittedName>
        <fullName evidence="4">Dynein heavy chain 7, axonemal</fullName>
    </submittedName>
</protein>
<evidence type="ECO:0000313" key="5">
    <source>
        <dbReference type="Proteomes" id="UP000324222"/>
    </source>
</evidence>
<accession>A0A5B7FDE2</accession>
<name>A0A5B7FDE2_PORTR</name>
<dbReference type="Pfam" id="PF03028">
    <property type="entry name" value="Dynein_heavy"/>
    <property type="match status" value="1"/>
</dbReference>
<dbReference type="AlphaFoldDB" id="A0A5B7FDE2"/>
<dbReference type="FunFam" id="3.10.490.20:FF:000008">
    <property type="entry name" value="dynein heavy chain 2, axonemal"/>
    <property type="match status" value="1"/>
</dbReference>
<dbReference type="InterPro" id="IPR041658">
    <property type="entry name" value="AAA_lid_11"/>
</dbReference>
<feature type="domain" description="Dynein heavy chain C-terminal" evidence="3">
    <location>
        <begin position="412"/>
        <end position="709"/>
    </location>
</feature>
<evidence type="ECO:0000259" key="1">
    <source>
        <dbReference type="Pfam" id="PF03028"/>
    </source>
</evidence>
<organism evidence="4 5">
    <name type="scientific">Portunus trituberculatus</name>
    <name type="common">Swimming crab</name>
    <name type="synonym">Neptunus trituberculatus</name>
    <dbReference type="NCBI Taxonomy" id="210409"/>
    <lineage>
        <taxon>Eukaryota</taxon>
        <taxon>Metazoa</taxon>
        <taxon>Ecdysozoa</taxon>
        <taxon>Arthropoda</taxon>
        <taxon>Crustacea</taxon>
        <taxon>Multicrustacea</taxon>
        <taxon>Malacostraca</taxon>
        <taxon>Eumalacostraca</taxon>
        <taxon>Eucarida</taxon>
        <taxon>Decapoda</taxon>
        <taxon>Pleocyemata</taxon>
        <taxon>Brachyura</taxon>
        <taxon>Eubrachyura</taxon>
        <taxon>Portunoidea</taxon>
        <taxon>Portunidae</taxon>
        <taxon>Portuninae</taxon>
        <taxon>Portunus</taxon>
    </lineage>
</organism>
<dbReference type="EMBL" id="VSRR010005766">
    <property type="protein sequence ID" value="MPC43289.1"/>
    <property type="molecule type" value="Genomic_DNA"/>
</dbReference>
<proteinExistence type="predicted"/>
<dbReference type="Proteomes" id="UP000324222">
    <property type="component" value="Unassembled WGS sequence"/>
</dbReference>
<dbReference type="InterPro" id="IPR026983">
    <property type="entry name" value="DHC"/>
</dbReference>
<sequence>MSDHNTGCNTSLNNTIFLYAVSHSYCHATSSLQYLVDLFSDHIQEWRTVFESEDPQKETIPTGEDEELTRMQLLCVLRCLRPDKVVAAVQDYVADLLGKAYIEPPPFDLARTFADSNCCLPLIFLLTPGADPTNLLLKFAEDQGMGGDRLQSVSLGQGQGPVARKLIEEGARTGTWVLLQNCHLAKSFMPSLEKLCEDLNPEATHSDFRLWLTSYPSAHFPVSVLQSSIKMVTEPPKGLRANLKRLYLADPLSEQDFLLGSGSSERFRRMLFSLCFFHAVVQERRLFGPLGWNVPYSFSDTDLRISAQQLRNLLDNYVEIPWEALHYLTAECNYGGKVTDERDRRTLSTILRLFYNPEVVKEDPHAFDPHGVYTTPSDGDHGHFLEHISELPRDAPPYVFGMNSNASINKDQAETNKLFAAVLLTQATSLSGGEGGSGEGETVGRTCEEILGRIPPPFHVDAALAKYPTRREQSLNTVLVQEMSRYNTLITTITTTLHAVLRAIEGTERLTEEVEEVLVGVRTGRVPSIWRAKSYPTLKGLGSYITDLLQRLQFLQGWYDKGQPKVFWLSGFFFTQSFLTAVLQNHARAHSLAIDQLAFHFRVMDVDEDSPVPEAGTYIRGLYLEGARWDAANDRLEEALPRRLHENMSPIWLRPMARSEIPKEQSYSCPVYKTSERRGNLTTTGHCTNYVISVSLPTHLSEDHWVLREFSIIRERNHTPLTTSVAFENNLNENQKRLGVQATGRVAASLPAVHMKEAETQAVVPPDKRYVAASECGVPLKHDNLPAVWCFIVLVKQRVITIAPITNL</sequence>
<dbReference type="FunFam" id="3.40.50.300:FF:000362">
    <property type="entry name" value="Dynein, axonemal, heavy chain 6"/>
    <property type="match status" value="1"/>
</dbReference>
<dbReference type="GO" id="GO:0007018">
    <property type="term" value="P:microtubule-based movement"/>
    <property type="evidence" value="ECO:0007669"/>
    <property type="project" value="InterPro"/>
</dbReference>
<reference evidence="4 5" key="1">
    <citation type="submission" date="2019-05" db="EMBL/GenBank/DDBJ databases">
        <title>Another draft genome of Portunus trituberculatus and its Hox gene families provides insights of decapod evolution.</title>
        <authorList>
            <person name="Jeong J.-H."/>
            <person name="Song I."/>
            <person name="Kim S."/>
            <person name="Choi T."/>
            <person name="Kim D."/>
            <person name="Ryu S."/>
            <person name="Kim W."/>
        </authorList>
    </citation>
    <scope>NUCLEOTIDE SEQUENCE [LARGE SCALE GENOMIC DNA]</scope>
    <source>
        <tissue evidence="4">Muscle</tissue>
    </source>
</reference>
<comment type="caution">
    <text evidence="4">The sequence shown here is derived from an EMBL/GenBank/DDBJ whole genome shotgun (WGS) entry which is preliminary data.</text>
</comment>
<dbReference type="Gene3D" id="1.10.8.720">
    <property type="entry name" value="Region D6 of dynein motor"/>
    <property type="match status" value="1"/>
</dbReference>
<dbReference type="GO" id="GO:0030286">
    <property type="term" value="C:dynein complex"/>
    <property type="evidence" value="ECO:0007669"/>
    <property type="project" value="InterPro"/>
</dbReference>
<dbReference type="InterPro" id="IPR027417">
    <property type="entry name" value="P-loop_NTPase"/>
</dbReference>
<feature type="domain" description="Dynein heavy chain region D6 P-loop" evidence="1">
    <location>
        <begin position="118"/>
        <end position="232"/>
    </location>
</feature>
<dbReference type="Gene3D" id="1.20.1270.280">
    <property type="match status" value="1"/>
</dbReference>
<dbReference type="InterPro" id="IPR041228">
    <property type="entry name" value="Dynein_C"/>
</dbReference>
<dbReference type="PANTHER" id="PTHR22878:SF70">
    <property type="entry name" value="DYNEIN HEAVY CHAIN 2, AXONEMAL"/>
    <property type="match status" value="1"/>
</dbReference>
<dbReference type="FunFam" id="1.20.1270.280:FF:000001">
    <property type="entry name" value="dynein heavy chain 7, axonemal"/>
    <property type="match status" value="1"/>
</dbReference>
<dbReference type="Gene3D" id="3.10.490.20">
    <property type="match status" value="1"/>
</dbReference>
<evidence type="ECO:0000259" key="2">
    <source>
        <dbReference type="Pfam" id="PF18198"/>
    </source>
</evidence>
<dbReference type="PANTHER" id="PTHR22878">
    <property type="entry name" value="DYNEIN HEAVY CHAIN 6, AXONEMAL-LIKE-RELATED"/>
    <property type="match status" value="1"/>
</dbReference>